<dbReference type="FunFam" id="3.40.250.10:FF:000001">
    <property type="entry name" value="Sulfurtransferase"/>
    <property type="match status" value="1"/>
</dbReference>
<dbReference type="CDD" id="cd01449">
    <property type="entry name" value="TST_Repeat_2"/>
    <property type="match status" value="1"/>
</dbReference>
<dbReference type="InterPro" id="IPR036873">
    <property type="entry name" value="Rhodanese-like_dom_sf"/>
</dbReference>
<dbReference type="NCBIfam" id="NF008557">
    <property type="entry name" value="PRK11493.1"/>
    <property type="match status" value="1"/>
</dbReference>
<evidence type="ECO:0000313" key="5">
    <source>
        <dbReference type="Proteomes" id="UP000603640"/>
    </source>
</evidence>
<proteinExistence type="predicted"/>
<feature type="domain" description="Rhodanese" evidence="3">
    <location>
        <begin position="20"/>
        <end position="137"/>
    </location>
</feature>
<dbReference type="AlphaFoldDB" id="A0A923N5X7"/>
<keyword evidence="2" id="KW-0677">Repeat</keyword>
<protein>
    <submittedName>
        <fullName evidence="4">3-mercaptopyruvate sulfurtransferase</fullName>
        <ecNumber evidence="4">2.8.1.2</ecNumber>
    </submittedName>
</protein>
<dbReference type="Gene3D" id="3.40.250.10">
    <property type="entry name" value="Rhodanese-like domain"/>
    <property type="match status" value="2"/>
</dbReference>
<name>A0A923N5X7_9BACT</name>
<comment type="caution">
    <text evidence="4">The sequence shown here is derived from an EMBL/GenBank/DDBJ whole genome shotgun (WGS) entry which is preliminary data.</text>
</comment>
<accession>A0A923N5X7</accession>
<keyword evidence="5" id="KW-1185">Reference proteome</keyword>
<dbReference type="Pfam" id="PF00581">
    <property type="entry name" value="Rhodanese"/>
    <property type="match status" value="2"/>
</dbReference>
<feature type="domain" description="Rhodanese" evidence="3">
    <location>
        <begin position="169"/>
        <end position="281"/>
    </location>
</feature>
<organism evidence="4 5">
    <name type="scientific">Pontibacter cellulosilyticus</name>
    <dbReference type="NCBI Taxonomy" id="1720253"/>
    <lineage>
        <taxon>Bacteria</taxon>
        <taxon>Pseudomonadati</taxon>
        <taxon>Bacteroidota</taxon>
        <taxon>Cytophagia</taxon>
        <taxon>Cytophagales</taxon>
        <taxon>Hymenobacteraceae</taxon>
        <taxon>Pontibacter</taxon>
    </lineage>
</organism>
<dbReference type="CDD" id="cd01448">
    <property type="entry name" value="TST_Repeat_1"/>
    <property type="match status" value="1"/>
</dbReference>
<dbReference type="SUPFAM" id="SSF52821">
    <property type="entry name" value="Rhodanese/Cell cycle control phosphatase"/>
    <property type="match status" value="2"/>
</dbReference>
<dbReference type="InterPro" id="IPR001763">
    <property type="entry name" value="Rhodanese-like_dom"/>
</dbReference>
<dbReference type="InterPro" id="IPR045078">
    <property type="entry name" value="TST/MPST-like"/>
</dbReference>
<dbReference type="PROSITE" id="PS50206">
    <property type="entry name" value="RHODANESE_3"/>
    <property type="match status" value="2"/>
</dbReference>
<evidence type="ECO:0000256" key="1">
    <source>
        <dbReference type="ARBA" id="ARBA00022679"/>
    </source>
</evidence>
<dbReference type="SMART" id="SM00450">
    <property type="entry name" value="RHOD"/>
    <property type="match status" value="2"/>
</dbReference>
<dbReference type="EC" id="2.8.1.2" evidence="4"/>
<dbReference type="EMBL" id="JACRVF010000002">
    <property type="protein sequence ID" value="MBC5993208.1"/>
    <property type="molecule type" value="Genomic_DNA"/>
</dbReference>
<reference evidence="4" key="1">
    <citation type="submission" date="2020-08" db="EMBL/GenBank/DDBJ databases">
        <title>Pontibacter sp. SD6 16S ribosomal RNA gene Genome sequencing and assembly.</title>
        <authorList>
            <person name="Kang M."/>
        </authorList>
    </citation>
    <scope>NUCLEOTIDE SEQUENCE</scope>
    <source>
        <strain evidence="4">SD6</strain>
    </source>
</reference>
<dbReference type="PANTHER" id="PTHR11364">
    <property type="entry name" value="THIOSULFATE SULFERTANSFERASE"/>
    <property type="match status" value="1"/>
</dbReference>
<evidence type="ECO:0000313" key="4">
    <source>
        <dbReference type="EMBL" id="MBC5993208.1"/>
    </source>
</evidence>
<keyword evidence="1 4" id="KW-0808">Transferase</keyword>
<sequence length="290" mass="31834">MIKLPSSPLVSVEWLHQHLQQPEVVVLDASLKQTQNTTSVSVEQPLQIPGARYFDIDAAFSDKNSNLPHMLPSPESFTREAQKLGINKNSILIIYDNRGIYSSPRAWWMFRAMGHEQVYVLDGGLPAWIAAGYTCEPLATAHATAAGHFEARYNAALVSDKQQVLLALEDENYSVIDARPAARFHGKAPEPRPGLRLGHMPNAENIPFEAVLEKGKMRSETELKELFQTLPLTNKKLIFSCGSGVTACITALGATLAGYQDIAVYDGSWSEWGATDDLPVVAEQGFPTSL</sequence>
<dbReference type="Proteomes" id="UP000603640">
    <property type="component" value="Unassembled WGS sequence"/>
</dbReference>
<evidence type="ECO:0000256" key="2">
    <source>
        <dbReference type="ARBA" id="ARBA00022737"/>
    </source>
</evidence>
<dbReference type="PANTHER" id="PTHR11364:SF27">
    <property type="entry name" value="SULFURTRANSFERASE"/>
    <property type="match status" value="1"/>
</dbReference>
<dbReference type="GO" id="GO:0016784">
    <property type="term" value="F:3-mercaptopyruvate sulfurtransferase activity"/>
    <property type="evidence" value="ECO:0007669"/>
    <property type="project" value="UniProtKB-EC"/>
</dbReference>
<dbReference type="RefSeq" id="WP_187067211.1">
    <property type="nucleotide sequence ID" value="NZ_JACRVF010000002.1"/>
</dbReference>
<dbReference type="GO" id="GO:0004792">
    <property type="term" value="F:thiosulfate-cyanide sulfurtransferase activity"/>
    <property type="evidence" value="ECO:0007669"/>
    <property type="project" value="TreeGrafter"/>
</dbReference>
<evidence type="ECO:0000259" key="3">
    <source>
        <dbReference type="PROSITE" id="PS50206"/>
    </source>
</evidence>
<gene>
    <name evidence="4" type="primary">sseA</name>
    <name evidence="4" type="ORF">H8S84_10215</name>
</gene>